<comment type="caution">
    <text evidence="2">The sequence shown here is derived from an EMBL/GenBank/DDBJ whole genome shotgun (WGS) entry which is preliminary data.</text>
</comment>
<feature type="compositionally biased region" description="Polar residues" evidence="1">
    <location>
        <begin position="26"/>
        <end position="40"/>
    </location>
</feature>
<gene>
    <name evidence="2" type="ORF">Syun_010775</name>
</gene>
<protein>
    <submittedName>
        <fullName evidence="2">Uncharacterized protein</fullName>
    </submittedName>
</protein>
<feature type="region of interest" description="Disordered" evidence="1">
    <location>
        <begin position="24"/>
        <end position="69"/>
    </location>
</feature>
<proteinExistence type="predicted"/>
<organism evidence="2 3">
    <name type="scientific">Stephania yunnanensis</name>
    <dbReference type="NCBI Taxonomy" id="152371"/>
    <lineage>
        <taxon>Eukaryota</taxon>
        <taxon>Viridiplantae</taxon>
        <taxon>Streptophyta</taxon>
        <taxon>Embryophyta</taxon>
        <taxon>Tracheophyta</taxon>
        <taxon>Spermatophyta</taxon>
        <taxon>Magnoliopsida</taxon>
        <taxon>Ranunculales</taxon>
        <taxon>Menispermaceae</taxon>
        <taxon>Menispermoideae</taxon>
        <taxon>Cissampelideae</taxon>
        <taxon>Stephania</taxon>
    </lineage>
</organism>
<sequence length="100" mass="11023">MQMGIQGLAGTQFWDEQLEKELAEGQLSSSAFDSTLSPKNESPDIPPLIHLAISSSSPEESNDHQQSYDFYSQSCPLAKQIVWRGGALPDQSIPDETQQQ</sequence>
<dbReference type="EMBL" id="JBBNAF010000004">
    <property type="protein sequence ID" value="KAK9152466.1"/>
    <property type="molecule type" value="Genomic_DNA"/>
</dbReference>
<accession>A0AAP0KH44</accession>
<evidence type="ECO:0000256" key="1">
    <source>
        <dbReference type="SAM" id="MobiDB-lite"/>
    </source>
</evidence>
<dbReference type="Proteomes" id="UP001420932">
    <property type="component" value="Unassembled WGS sequence"/>
</dbReference>
<reference evidence="2 3" key="1">
    <citation type="submission" date="2024-01" db="EMBL/GenBank/DDBJ databases">
        <title>Genome assemblies of Stephania.</title>
        <authorList>
            <person name="Yang L."/>
        </authorList>
    </citation>
    <scope>NUCLEOTIDE SEQUENCE [LARGE SCALE GENOMIC DNA]</scope>
    <source>
        <strain evidence="2">YNDBR</strain>
        <tissue evidence="2">Leaf</tissue>
    </source>
</reference>
<name>A0AAP0KH44_9MAGN</name>
<feature type="compositionally biased region" description="Polar residues" evidence="1">
    <location>
        <begin position="53"/>
        <end position="69"/>
    </location>
</feature>
<evidence type="ECO:0000313" key="2">
    <source>
        <dbReference type="EMBL" id="KAK9152466.1"/>
    </source>
</evidence>
<dbReference type="AlphaFoldDB" id="A0AAP0KH44"/>
<keyword evidence="3" id="KW-1185">Reference proteome</keyword>
<evidence type="ECO:0000313" key="3">
    <source>
        <dbReference type="Proteomes" id="UP001420932"/>
    </source>
</evidence>